<evidence type="ECO:0000313" key="6">
    <source>
        <dbReference type="EMBL" id="KAF3445797.1"/>
    </source>
</evidence>
<evidence type="ECO:0000313" key="7">
    <source>
        <dbReference type="Proteomes" id="UP000796880"/>
    </source>
</evidence>
<dbReference type="Pfam" id="PF13431">
    <property type="entry name" value="TPR_17"/>
    <property type="match status" value="1"/>
</dbReference>
<dbReference type="CDD" id="cd02947">
    <property type="entry name" value="TRX_family"/>
    <property type="match status" value="1"/>
</dbReference>
<accession>A0A8K0H4U6</accession>
<gene>
    <name evidence="6" type="ORF">FNV43_RR10974</name>
</gene>
<dbReference type="PROSITE" id="PS50005">
    <property type="entry name" value="TPR"/>
    <property type="match status" value="1"/>
</dbReference>
<sequence length="728" mass="80913">MAETVSYRVDSESGCGFMGGLFQRLSYWPRKSLVHSLPSNTTKDNGLKATSIEKSQSRPPAQNSKRRRRKSSETITAFPDKPNSTKTLPKSDQKLPTRQPAYVHPRPSISQPKIQGRRNSDAARSSTSSSNGLALIKLSENHHDLAADERKQRRDSTANPLDVGRTSTDYQQSDESKALVRATTSNGVMLLGNLKQLGTRSSLTSSSTPNGTPRTLADMNYSTVNSKYGHGKIGGNNGVVMGNIVRKNSDEQLRGIVNKLEDPEVLKRMGNEAYKQGRFEEALGLYDRAIALDSYKATYHSNKSAALISLGRIIEAVLESEEAIRIDPSYHRAHHRLATLYLRLGDAEKALCHSKHSGHYTDSKDVNQAQALTKCLTRCSEAQKIQEWNMLLKETQFAISSGANSAPQVFALQAEAFLRLHKNQEAYATYQKRPNFSIDICTKFFGLASTVYQLMIGSQVYLAVGRFEDAVAAAQHAAKLDPNKEVSMAVKRARAVSSARTNGNILFKATRFSQACVVYSQGLEHDPKNSVLLCNRAACRSKLGQFEKAIEDCTAALNGHPSYSKARLRRADCNGKLERWEASIQDYEVLIRETPGDEEVGRALFDAQVQLKRQRGEDIKDMKFGSNLVVISSNERFRHIVTSPGMSVVLFCNKTKQKRVLQALERVCKTFPSVNFLKVEVEDHPYLAKSEGVKTVPTFKIYKNGSRVKEIPGINHELLESLVKLYSS</sequence>
<evidence type="ECO:0000256" key="2">
    <source>
        <dbReference type="ARBA" id="ARBA00022803"/>
    </source>
</evidence>
<keyword evidence="2 3" id="KW-0802">TPR repeat</keyword>
<name>A0A8K0H4U6_9ROSA</name>
<comment type="caution">
    <text evidence="6">The sequence shown here is derived from an EMBL/GenBank/DDBJ whole genome shotgun (WGS) entry which is preliminary data.</text>
</comment>
<dbReference type="InterPro" id="IPR011990">
    <property type="entry name" value="TPR-like_helical_dom_sf"/>
</dbReference>
<dbReference type="InterPro" id="IPR013105">
    <property type="entry name" value="TPR_2"/>
</dbReference>
<feature type="domain" description="Thioredoxin" evidence="5">
    <location>
        <begin position="637"/>
        <end position="720"/>
    </location>
</feature>
<dbReference type="EMBL" id="VOIH02000005">
    <property type="protein sequence ID" value="KAF3445797.1"/>
    <property type="molecule type" value="Genomic_DNA"/>
</dbReference>
<feature type="repeat" description="TPR" evidence="3">
    <location>
        <begin position="263"/>
        <end position="296"/>
    </location>
</feature>
<dbReference type="Pfam" id="PF00085">
    <property type="entry name" value="Thioredoxin"/>
    <property type="match status" value="1"/>
</dbReference>
<dbReference type="Pfam" id="PF07719">
    <property type="entry name" value="TPR_2"/>
    <property type="match status" value="1"/>
</dbReference>
<feature type="compositionally biased region" description="Low complexity" evidence="4">
    <location>
        <begin position="122"/>
        <end position="131"/>
    </location>
</feature>
<evidence type="ECO:0000256" key="4">
    <source>
        <dbReference type="SAM" id="MobiDB-lite"/>
    </source>
</evidence>
<dbReference type="InterPro" id="IPR013766">
    <property type="entry name" value="Thioredoxin_domain"/>
</dbReference>
<organism evidence="6 7">
    <name type="scientific">Rhamnella rubrinervis</name>
    <dbReference type="NCBI Taxonomy" id="2594499"/>
    <lineage>
        <taxon>Eukaryota</taxon>
        <taxon>Viridiplantae</taxon>
        <taxon>Streptophyta</taxon>
        <taxon>Embryophyta</taxon>
        <taxon>Tracheophyta</taxon>
        <taxon>Spermatophyta</taxon>
        <taxon>Magnoliopsida</taxon>
        <taxon>eudicotyledons</taxon>
        <taxon>Gunneridae</taxon>
        <taxon>Pentapetalae</taxon>
        <taxon>rosids</taxon>
        <taxon>fabids</taxon>
        <taxon>Rosales</taxon>
        <taxon>Rhamnaceae</taxon>
        <taxon>rhamnoid group</taxon>
        <taxon>Rhamneae</taxon>
        <taxon>Rhamnella</taxon>
    </lineage>
</organism>
<dbReference type="OrthoDB" id="2335338at2759"/>
<dbReference type="AlphaFoldDB" id="A0A8K0H4U6"/>
<dbReference type="PANTHER" id="PTHR46050">
    <property type="entry name" value="TPR REPEAT-CONTAINING THIOREDOXIN"/>
    <property type="match status" value="1"/>
</dbReference>
<protein>
    <recommendedName>
        <fullName evidence="5">Thioredoxin domain-containing protein</fullName>
    </recommendedName>
</protein>
<dbReference type="SUPFAM" id="SSF52833">
    <property type="entry name" value="Thioredoxin-like"/>
    <property type="match status" value="1"/>
</dbReference>
<dbReference type="Proteomes" id="UP000796880">
    <property type="component" value="Unassembled WGS sequence"/>
</dbReference>
<dbReference type="GO" id="GO:0005737">
    <property type="term" value="C:cytoplasm"/>
    <property type="evidence" value="ECO:0007669"/>
    <property type="project" value="TreeGrafter"/>
</dbReference>
<dbReference type="Gene3D" id="3.40.30.10">
    <property type="entry name" value="Glutaredoxin"/>
    <property type="match status" value="1"/>
</dbReference>
<evidence type="ECO:0000256" key="1">
    <source>
        <dbReference type="ARBA" id="ARBA00022737"/>
    </source>
</evidence>
<dbReference type="InterPro" id="IPR044534">
    <property type="entry name" value="TTL1-4"/>
</dbReference>
<proteinExistence type="predicted"/>
<keyword evidence="1" id="KW-0677">Repeat</keyword>
<feature type="compositionally biased region" description="Basic and acidic residues" evidence="4">
    <location>
        <begin position="145"/>
        <end position="156"/>
    </location>
</feature>
<keyword evidence="7" id="KW-1185">Reference proteome</keyword>
<feature type="region of interest" description="Disordered" evidence="4">
    <location>
        <begin position="145"/>
        <end position="177"/>
    </location>
</feature>
<evidence type="ECO:0000259" key="5">
    <source>
        <dbReference type="Pfam" id="PF00085"/>
    </source>
</evidence>
<dbReference type="InterPro" id="IPR019734">
    <property type="entry name" value="TPR_rpt"/>
</dbReference>
<dbReference type="SUPFAM" id="SSF48452">
    <property type="entry name" value="TPR-like"/>
    <property type="match status" value="2"/>
</dbReference>
<evidence type="ECO:0000256" key="3">
    <source>
        <dbReference type="PROSITE-ProRule" id="PRU00339"/>
    </source>
</evidence>
<dbReference type="Gene3D" id="1.25.40.10">
    <property type="entry name" value="Tetratricopeptide repeat domain"/>
    <property type="match status" value="1"/>
</dbReference>
<dbReference type="PANTHER" id="PTHR46050:SF18">
    <property type="entry name" value="TETRATRICOPEPTIDE REPEAT (TPR)-LIKE SUPERFAMILY PROTEIN"/>
    <property type="match status" value="1"/>
</dbReference>
<dbReference type="GO" id="GO:0006950">
    <property type="term" value="P:response to stress"/>
    <property type="evidence" value="ECO:0007669"/>
    <property type="project" value="UniProtKB-ARBA"/>
</dbReference>
<reference evidence="6" key="1">
    <citation type="submission" date="2020-03" db="EMBL/GenBank/DDBJ databases">
        <title>A high-quality chromosome-level genome assembly of a woody plant with both climbing and erect habits, Rhamnella rubrinervis.</title>
        <authorList>
            <person name="Lu Z."/>
            <person name="Yang Y."/>
            <person name="Zhu X."/>
            <person name="Sun Y."/>
        </authorList>
    </citation>
    <scope>NUCLEOTIDE SEQUENCE</scope>
    <source>
        <strain evidence="6">BYM</strain>
        <tissue evidence="6">Leaf</tissue>
    </source>
</reference>
<dbReference type="InterPro" id="IPR036249">
    <property type="entry name" value="Thioredoxin-like_sf"/>
</dbReference>
<feature type="region of interest" description="Disordered" evidence="4">
    <location>
        <begin position="36"/>
        <end position="133"/>
    </location>
</feature>
<dbReference type="SMART" id="SM00028">
    <property type="entry name" value="TPR"/>
    <property type="match status" value="6"/>
</dbReference>
<feature type="compositionally biased region" description="Polar residues" evidence="4">
    <location>
        <begin position="52"/>
        <end position="63"/>
    </location>
</feature>